<accession>A0ABN7T757</accession>
<reference evidence="7 8" key="1">
    <citation type="submission" date="2021-04" db="EMBL/GenBank/DDBJ databases">
        <authorList>
            <person name="Bliznina A."/>
        </authorList>
    </citation>
    <scope>NUCLEOTIDE SEQUENCE [LARGE SCALE GENOMIC DNA]</scope>
</reference>
<evidence type="ECO:0000256" key="6">
    <source>
        <dbReference type="ARBA" id="ARBA00034777"/>
    </source>
</evidence>
<comment type="subcellular location">
    <subcellularLocation>
        <location evidence="1">Cell projection</location>
        <location evidence="1">Cilium</location>
    </subcellularLocation>
    <subcellularLocation>
        <location evidence="2">Cytoplasm</location>
        <location evidence="2">Cytoskeleton</location>
    </subcellularLocation>
</comment>
<evidence type="ECO:0000256" key="1">
    <source>
        <dbReference type="ARBA" id="ARBA00004138"/>
    </source>
</evidence>
<dbReference type="EMBL" id="OU015567">
    <property type="protein sequence ID" value="CAG5112394.1"/>
    <property type="molecule type" value="Genomic_DNA"/>
</dbReference>
<proteinExistence type="inferred from homology"/>
<gene>
    <name evidence="7" type="ORF">OKIOD_LOCUS15379</name>
</gene>
<dbReference type="PANTHER" id="PTHR33865:SF3">
    <property type="entry name" value="PROTEIN FAM183B"/>
    <property type="match status" value="1"/>
</dbReference>
<name>A0ABN7T757_OIKDI</name>
<protein>
    <submittedName>
        <fullName evidence="7">Oidioi.mRNA.OKI2018_I69.chr2.g6614.t1.cds</fullName>
    </submittedName>
</protein>
<evidence type="ECO:0000313" key="7">
    <source>
        <dbReference type="EMBL" id="CAG5112394.1"/>
    </source>
</evidence>
<keyword evidence="5" id="KW-0966">Cell projection</keyword>
<dbReference type="Pfam" id="PF14886">
    <property type="entry name" value="FAM183"/>
    <property type="match status" value="1"/>
</dbReference>
<comment type="similarity">
    <text evidence="6">Belongs to the CFAP144 family.</text>
</comment>
<evidence type="ECO:0000256" key="2">
    <source>
        <dbReference type="ARBA" id="ARBA00004245"/>
    </source>
</evidence>
<sequence length="127" mass="14728">MAEKAQKEAKVYNQVHQNSILEELVTKEKRYAKLNKVCNPNPTKKYFDGAEKPNSFARNDPADNTFFEKAKVAFGSPQERYGDAPVTVNQEYGWVHTRLEINAPDYEYALYKPKCATEMTRRGYIKR</sequence>
<keyword evidence="4" id="KW-0206">Cytoskeleton</keyword>
<dbReference type="InterPro" id="IPR029214">
    <property type="entry name" value="CFAP144"/>
</dbReference>
<organism evidence="7 8">
    <name type="scientific">Oikopleura dioica</name>
    <name type="common">Tunicate</name>
    <dbReference type="NCBI Taxonomy" id="34765"/>
    <lineage>
        <taxon>Eukaryota</taxon>
        <taxon>Metazoa</taxon>
        <taxon>Chordata</taxon>
        <taxon>Tunicata</taxon>
        <taxon>Appendicularia</taxon>
        <taxon>Copelata</taxon>
        <taxon>Oikopleuridae</taxon>
        <taxon>Oikopleura</taxon>
    </lineage>
</organism>
<evidence type="ECO:0000256" key="4">
    <source>
        <dbReference type="ARBA" id="ARBA00023212"/>
    </source>
</evidence>
<keyword evidence="3" id="KW-0963">Cytoplasm</keyword>
<dbReference type="PANTHER" id="PTHR33865">
    <property type="entry name" value="PROTEIN FAM183B"/>
    <property type="match status" value="1"/>
</dbReference>
<keyword evidence="8" id="KW-1185">Reference proteome</keyword>
<dbReference type="Proteomes" id="UP001158576">
    <property type="component" value="Chromosome 2"/>
</dbReference>
<evidence type="ECO:0000313" key="8">
    <source>
        <dbReference type="Proteomes" id="UP001158576"/>
    </source>
</evidence>
<evidence type="ECO:0000256" key="3">
    <source>
        <dbReference type="ARBA" id="ARBA00022490"/>
    </source>
</evidence>
<evidence type="ECO:0000256" key="5">
    <source>
        <dbReference type="ARBA" id="ARBA00023273"/>
    </source>
</evidence>